<keyword evidence="9 15" id="KW-0472">Membrane</keyword>
<dbReference type="NCBIfam" id="TIGR01494">
    <property type="entry name" value="ATPase_P-type"/>
    <property type="match status" value="2"/>
</dbReference>
<evidence type="ECO:0000256" key="3">
    <source>
        <dbReference type="ARBA" id="ARBA00022692"/>
    </source>
</evidence>
<comment type="catalytic activity">
    <reaction evidence="12">
        <text>Na(+)(in) + ATP + H2O = Na(+)(out) + ADP + phosphate + H(+)</text>
        <dbReference type="Rhea" id="RHEA:14633"/>
        <dbReference type="ChEBI" id="CHEBI:15377"/>
        <dbReference type="ChEBI" id="CHEBI:15378"/>
        <dbReference type="ChEBI" id="CHEBI:29101"/>
        <dbReference type="ChEBI" id="CHEBI:30616"/>
        <dbReference type="ChEBI" id="CHEBI:43474"/>
        <dbReference type="ChEBI" id="CHEBI:456216"/>
        <dbReference type="EC" id="7.2.2.3"/>
    </reaction>
    <physiologicalReaction direction="left-to-right" evidence="12">
        <dbReference type="Rhea" id="RHEA:14634"/>
    </physiologicalReaction>
</comment>
<dbReference type="Gene3D" id="3.40.1110.10">
    <property type="entry name" value="Calcium-transporting ATPase, cytoplasmic domain N"/>
    <property type="match status" value="1"/>
</dbReference>
<dbReference type="SFLD" id="SFLDS00003">
    <property type="entry name" value="Haloacid_Dehalogenase"/>
    <property type="match status" value="1"/>
</dbReference>
<comment type="caution">
    <text evidence="17">The sequence shown here is derived from an EMBL/GenBank/DDBJ whole genome shotgun (WGS) entry which is preliminary data.</text>
</comment>
<evidence type="ECO:0000256" key="8">
    <source>
        <dbReference type="ARBA" id="ARBA00023053"/>
    </source>
</evidence>
<dbReference type="GO" id="GO:1902600">
    <property type="term" value="P:proton transmembrane transport"/>
    <property type="evidence" value="ECO:0007669"/>
    <property type="project" value="TreeGrafter"/>
</dbReference>
<evidence type="ECO:0000256" key="1">
    <source>
        <dbReference type="ARBA" id="ARBA00004651"/>
    </source>
</evidence>
<dbReference type="PANTHER" id="PTHR43294:SF21">
    <property type="entry name" value="CATION TRANSPORTING ATPASE"/>
    <property type="match status" value="1"/>
</dbReference>
<dbReference type="GO" id="GO:0016887">
    <property type="term" value="F:ATP hydrolysis activity"/>
    <property type="evidence" value="ECO:0007669"/>
    <property type="project" value="InterPro"/>
</dbReference>
<dbReference type="InterPro" id="IPR018303">
    <property type="entry name" value="ATPase_P-typ_P_site"/>
</dbReference>
<protein>
    <recommendedName>
        <fullName evidence="13">P-type sodium-transporting ATPase4</fullName>
        <ecNumber evidence="11">7.2.2.3</ecNumber>
    </recommendedName>
</protein>
<dbReference type="Proteomes" id="UP001178507">
    <property type="component" value="Unassembled WGS sequence"/>
</dbReference>
<evidence type="ECO:0000256" key="14">
    <source>
        <dbReference type="SAM" id="MobiDB-lite"/>
    </source>
</evidence>
<dbReference type="GO" id="GO:0036376">
    <property type="term" value="P:sodium ion export across plasma membrane"/>
    <property type="evidence" value="ECO:0007669"/>
    <property type="project" value="TreeGrafter"/>
</dbReference>
<keyword evidence="10" id="KW-0739">Sodium transport</keyword>
<dbReference type="GO" id="GO:0005886">
    <property type="term" value="C:plasma membrane"/>
    <property type="evidence" value="ECO:0007669"/>
    <property type="project" value="UniProtKB-SubCell"/>
</dbReference>
<keyword evidence="8" id="KW-0915">Sodium</keyword>
<dbReference type="Gene3D" id="3.40.50.1000">
    <property type="entry name" value="HAD superfamily/HAD-like"/>
    <property type="match status" value="1"/>
</dbReference>
<feature type="transmembrane region" description="Helical" evidence="15">
    <location>
        <begin position="147"/>
        <end position="172"/>
    </location>
</feature>
<dbReference type="InterPro" id="IPR044492">
    <property type="entry name" value="P_typ_ATPase_HD_dom"/>
</dbReference>
<reference evidence="17" key="1">
    <citation type="submission" date="2023-08" db="EMBL/GenBank/DDBJ databases">
        <authorList>
            <person name="Chen Y."/>
            <person name="Shah S."/>
            <person name="Dougan E. K."/>
            <person name="Thang M."/>
            <person name="Chan C."/>
        </authorList>
    </citation>
    <scope>NUCLEOTIDE SEQUENCE</scope>
</reference>
<sequence length="1135" mass="122077">MGTNPYFTNSLADLTQSLQLDPKYVKAWARKGQLHAMASEAGRGLSSRLELPAAFEAESLPAALAAYDRGLALDPARRGAPRPEKVKAKGKALEQQEKQREDAEFPIEELAKKYKTSAEKGLSTKKAAEILERDGLNELEKPPKPTLLMLFLMQLTSFIIVLLMVSAAASVMVNATGPNAADPLSYTTGGIIVLINAGIAAWTEHKAGDALEALAKMTQAAIYVLRDGKEVQVPVPSVVCGDIVVLNTGDVVPADLRLFEAKDFKVSEMALTGEPDDVTKTARVKAKKEGQPEKLTPETMAFSGCSVTSGVGKGLVTDTGMNTRIGRIAKLISGDEGPKTTCFCFPDTSGNQTPLQQNLNKLGARIGILAIVICVGIFIIGWATDRRDPTSQESAAWLYMILVSVTLAVAAIPEGIPLCVTISLSLGCSVHQEVLVRKIAAVETLGSASVICSDKTGTLTEGKMTMVGMYAAGVTYDVTGKGFDPEVGQVQRLSSNSNGGQDLGVKSNLLAAILCCNTTLSKEKDDDGVMKWTPKGNSSEAPIVVAARKVGLSETIASEYPRVLEVPFSSSRKMMLTVSKVKGSELCPGAMALESGTKYLTVCKGAPNYIIDLCAEQLKEDGSVAKLTEADKKSILQIVDGYSERALRVLAIAARPMKNLPYDENNEDVTTDQKFEACRKQLRLIGLVASIDPERDGVPQSVLAARGAGIRVVMITGDYLLTAIAIAKNVNILQPTDDEETCAMDCAKLRPDGEYLSDAEMDLLTGSVRVFARAKPEEFGGMWALDKLEIVKSIQRQGQVAAMTGDGVNDAPALNQADIGVAMGIQGTEVAKGASDMILTDDNFCSIVAAVEKGRAIYAGIQKFVAFIMSVHIAEVMQIFICIVVGIPVMRSPLQILFLILVTDLPPSIALGMEPGESNILKMKPRPKDAPIVLMWMWLSMVMNGMVLTVVIVGVYLVALMNFCDGQILQKDIYELGPDFQRRLSCAQTVAFISLVWSENIRAYISRSFTRPMWHDILGNPSMQKAIVMAQVCLYVAVLVPYLSDRILGLRGLEIGVFGWALALAGPVGCFVLSESCKLISAYQARKYQDSLAMDDSKPQLPLTARKAAALSKAPAVEQKTKKMLCCMPGRCAWL</sequence>
<feature type="transmembrane region" description="Helical" evidence="15">
    <location>
        <begin position="362"/>
        <end position="384"/>
    </location>
</feature>
<keyword evidence="10" id="KW-0813">Transport</keyword>
<evidence type="ECO:0000256" key="10">
    <source>
        <dbReference type="ARBA" id="ARBA00023201"/>
    </source>
</evidence>
<keyword evidence="18" id="KW-1185">Reference proteome</keyword>
<dbReference type="PRINTS" id="PR00119">
    <property type="entry name" value="CATATPASE"/>
</dbReference>
<dbReference type="EMBL" id="CAUJNA010000691">
    <property type="protein sequence ID" value="CAJ1380192.1"/>
    <property type="molecule type" value="Genomic_DNA"/>
</dbReference>
<dbReference type="SFLD" id="SFLDG00002">
    <property type="entry name" value="C1.7:_P-type_atpase_like"/>
    <property type="match status" value="1"/>
</dbReference>
<dbReference type="Gene3D" id="2.70.150.10">
    <property type="entry name" value="Calcium-transporting ATPase, cytoplasmic transduction domain A"/>
    <property type="match status" value="1"/>
</dbReference>
<evidence type="ECO:0000256" key="11">
    <source>
        <dbReference type="ARBA" id="ARBA00035029"/>
    </source>
</evidence>
<feature type="transmembrane region" description="Helical" evidence="15">
    <location>
        <begin position="1026"/>
        <end position="1043"/>
    </location>
</feature>
<dbReference type="InterPro" id="IPR011990">
    <property type="entry name" value="TPR-like_helical_dom_sf"/>
</dbReference>
<dbReference type="GO" id="GO:0005391">
    <property type="term" value="F:P-type sodium:potassium-exchanging transporter activity"/>
    <property type="evidence" value="ECO:0007669"/>
    <property type="project" value="TreeGrafter"/>
</dbReference>
<dbReference type="Pfam" id="PF00690">
    <property type="entry name" value="Cation_ATPase_N"/>
    <property type="match status" value="1"/>
</dbReference>
<dbReference type="Gene3D" id="1.25.40.10">
    <property type="entry name" value="Tetratricopeptide repeat domain"/>
    <property type="match status" value="1"/>
</dbReference>
<comment type="subcellular location">
    <subcellularLocation>
        <location evidence="1">Cell membrane</location>
        <topology evidence="1">Multi-pass membrane protein</topology>
    </subcellularLocation>
</comment>
<evidence type="ECO:0000256" key="5">
    <source>
        <dbReference type="ARBA" id="ARBA00022840"/>
    </source>
</evidence>
<dbReference type="Pfam" id="PF00689">
    <property type="entry name" value="Cation_ATPase_C"/>
    <property type="match status" value="1"/>
</dbReference>
<evidence type="ECO:0000313" key="17">
    <source>
        <dbReference type="EMBL" id="CAJ1380192.1"/>
    </source>
</evidence>
<organism evidence="17 18">
    <name type="scientific">Effrenium voratum</name>
    <dbReference type="NCBI Taxonomy" id="2562239"/>
    <lineage>
        <taxon>Eukaryota</taxon>
        <taxon>Sar</taxon>
        <taxon>Alveolata</taxon>
        <taxon>Dinophyceae</taxon>
        <taxon>Suessiales</taxon>
        <taxon>Symbiodiniaceae</taxon>
        <taxon>Effrenium</taxon>
    </lineage>
</organism>
<dbReference type="AlphaFoldDB" id="A0AA36MQB4"/>
<evidence type="ECO:0000256" key="12">
    <source>
        <dbReference type="ARBA" id="ARBA00049499"/>
    </source>
</evidence>
<dbReference type="PRINTS" id="PR00121">
    <property type="entry name" value="NAKATPASE"/>
</dbReference>
<dbReference type="GO" id="GO:0030007">
    <property type="term" value="P:intracellular potassium ion homeostasis"/>
    <property type="evidence" value="ECO:0007669"/>
    <property type="project" value="TreeGrafter"/>
</dbReference>
<dbReference type="Gene3D" id="1.20.1110.10">
    <property type="entry name" value="Calcium-transporting ATPase, transmembrane domain"/>
    <property type="match status" value="1"/>
</dbReference>
<name>A0AA36MQB4_9DINO</name>
<dbReference type="SFLD" id="SFLDF00027">
    <property type="entry name" value="p-type_atpase"/>
    <property type="match status" value="1"/>
</dbReference>
<feature type="region of interest" description="Disordered" evidence="14">
    <location>
        <begin position="75"/>
        <end position="102"/>
    </location>
</feature>
<keyword evidence="6" id="KW-1278">Translocase</keyword>
<dbReference type="GO" id="GO:1990573">
    <property type="term" value="P:potassium ion import across plasma membrane"/>
    <property type="evidence" value="ECO:0007669"/>
    <property type="project" value="TreeGrafter"/>
</dbReference>
<dbReference type="InterPro" id="IPR059000">
    <property type="entry name" value="ATPase_P-type_domA"/>
</dbReference>
<dbReference type="InterPro" id="IPR006068">
    <property type="entry name" value="ATPase_P-typ_cation-transptr_C"/>
</dbReference>
<keyword evidence="7 15" id="KW-1133">Transmembrane helix</keyword>
<dbReference type="InterPro" id="IPR023214">
    <property type="entry name" value="HAD_sf"/>
</dbReference>
<keyword evidence="3 15" id="KW-0812">Transmembrane</keyword>
<dbReference type="InterPro" id="IPR008250">
    <property type="entry name" value="ATPase_P-typ_transduc_dom_A_sf"/>
</dbReference>
<dbReference type="InterPro" id="IPR001757">
    <property type="entry name" value="P_typ_ATPase"/>
</dbReference>
<feature type="transmembrane region" description="Helical" evidence="15">
    <location>
        <begin position="864"/>
        <end position="887"/>
    </location>
</feature>
<accession>A0AA36MQB4</accession>
<dbReference type="SUPFAM" id="SSF81665">
    <property type="entry name" value="Calcium ATPase, transmembrane domain M"/>
    <property type="match status" value="1"/>
</dbReference>
<dbReference type="EC" id="7.2.2.3" evidence="11"/>
<dbReference type="InterPro" id="IPR023299">
    <property type="entry name" value="ATPase_P-typ_cyto_dom_N"/>
</dbReference>
<dbReference type="GO" id="GO:0006883">
    <property type="term" value="P:intracellular sodium ion homeostasis"/>
    <property type="evidence" value="ECO:0007669"/>
    <property type="project" value="TreeGrafter"/>
</dbReference>
<evidence type="ECO:0000256" key="7">
    <source>
        <dbReference type="ARBA" id="ARBA00022989"/>
    </source>
</evidence>
<dbReference type="InterPro" id="IPR050510">
    <property type="entry name" value="Cation_transp_ATPase_P-type"/>
</dbReference>
<keyword evidence="4" id="KW-0547">Nucleotide-binding</keyword>
<evidence type="ECO:0000256" key="2">
    <source>
        <dbReference type="ARBA" id="ARBA00022475"/>
    </source>
</evidence>
<dbReference type="Pfam" id="PF00122">
    <property type="entry name" value="E1-E2_ATPase"/>
    <property type="match status" value="1"/>
</dbReference>
<feature type="transmembrane region" description="Helical" evidence="15">
    <location>
        <begin position="396"/>
        <end position="416"/>
    </location>
</feature>
<dbReference type="FunFam" id="3.40.50.1000:FF:000001">
    <property type="entry name" value="Phospholipid-transporting ATPase IC"/>
    <property type="match status" value="1"/>
</dbReference>
<evidence type="ECO:0000256" key="6">
    <source>
        <dbReference type="ARBA" id="ARBA00022967"/>
    </source>
</evidence>
<keyword evidence="5" id="KW-0067">ATP-binding</keyword>
<dbReference type="GO" id="GO:0005524">
    <property type="term" value="F:ATP binding"/>
    <property type="evidence" value="ECO:0007669"/>
    <property type="project" value="UniProtKB-KW"/>
</dbReference>
<dbReference type="SMART" id="SM00831">
    <property type="entry name" value="Cation_ATPase_N"/>
    <property type="match status" value="1"/>
</dbReference>
<evidence type="ECO:0000256" key="9">
    <source>
        <dbReference type="ARBA" id="ARBA00023136"/>
    </source>
</evidence>
<dbReference type="InterPro" id="IPR004014">
    <property type="entry name" value="ATPase_P-typ_cation-transptr_N"/>
</dbReference>
<feature type="transmembrane region" description="Helical" evidence="15">
    <location>
        <begin position="1055"/>
        <end position="1074"/>
    </location>
</feature>
<dbReference type="Pfam" id="PF13246">
    <property type="entry name" value="Cation_ATPase"/>
    <property type="match status" value="1"/>
</dbReference>
<dbReference type="PROSITE" id="PS00154">
    <property type="entry name" value="ATPASE_E1_E2"/>
    <property type="match status" value="1"/>
</dbReference>
<feature type="domain" description="Cation-transporting P-type ATPase N-terminal" evidence="16">
    <location>
        <begin position="101"/>
        <end position="175"/>
    </location>
</feature>
<evidence type="ECO:0000256" key="4">
    <source>
        <dbReference type="ARBA" id="ARBA00022741"/>
    </source>
</evidence>
<dbReference type="SUPFAM" id="SSF81660">
    <property type="entry name" value="Metal cation-transporting ATPase, ATP-binding domain N"/>
    <property type="match status" value="1"/>
</dbReference>
<feature type="transmembrane region" description="Helical" evidence="15">
    <location>
        <begin position="933"/>
        <end position="959"/>
    </location>
</feature>
<dbReference type="SUPFAM" id="SSF81653">
    <property type="entry name" value="Calcium ATPase, transduction domain A"/>
    <property type="match status" value="1"/>
</dbReference>
<evidence type="ECO:0000313" key="18">
    <source>
        <dbReference type="Proteomes" id="UP001178507"/>
    </source>
</evidence>
<proteinExistence type="predicted"/>
<gene>
    <name evidence="17" type="ORF">EVOR1521_LOCUS8202</name>
</gene>
<evidence type="ECO:0000256" key="13">
    <source>
        <dbReference type="ARBA" id="ARBA00067200"/>
    </source>
</evidence>
<dbReference type="InterPro" id="IPR036412">
    <property type="entry name" value="HAD-like_sf"/>
</dbReference>
<dbReference type="PANTHER" id="PTHR43294">
    <property type="entry name" value="SODIUM/POTASSIUM-TRANSPORTING ATPASE SUBUNIT ALPHA"/>
    <property type="match status" value="1"/>
</dbReference>
<keyword evidence="2" id="KW-1003">Cell membrane</keyword>
<dbReference type="InterPro" id="IPR023298">
    <property type="entry name" value="ATPase_P-typ_TM_dom_sf"/>
</dbReference>
<feature type="transmembrane region" description="Helical" evidence="15">
    <location>
        <begin position="184"/>
        <end position="202"/>
    </location>
</feature>
<evidence type="ECO:0000259" key="16">
    <source>
        <dbReference type="SMART" id="SM00831"/>
    </source>
</evidence>
<keyword evidence="10" id="KW-0406">Ion transport</keyword>
<evidence type="ECO:0000256" key="15">
    <source>
        <dbReference type="SAM" id="Phobius"/>
    </source>
</evidence>
<dbReference type="SUPFAM" id="SSF56784">
    <property type="entry name" value="HAD-like"/>
    <property type="match status" value="1"/>
</dbReference>